<dbReference type="InterPro" id="IPR017868">
    <property type="entry name" value="Filamin/ABP280_repeat-like"/>
</dbReference>
<dbReference type="STRING" id="1257118.L8H930"/>
<reference evidence="5 6" key="1">
    <citation type="journal article" date="2013" name="Genome Biol.">
        <title>Genome of Acanthamoeba castellanii highlights extensive lateral gene transfer and early evolution of tyrosine kinase signaling.</title>
        <authorList>
            <person name="Clarke M."/>
            <person name="Lohan A.J."/>
            <person name="Liu B."/>
            <person name="Lagkouvardos I."/>
            <person name="Roy S."/>
            <person name="Zafar N."/>
            <person name="Bertelli C."/>
            <person name="Schilde C."/>
            <person name="Kianianmomeni A."/>
            <person name="Burglin T.R."/>
            <person name="Frech C."/>
            <person name="Turcotte B."/>
            <person name="Kopec K.O."/>
            <person name="Synnott J.M."/>
            <person name="Choo C."/>
            <person name="Paponov I."/>
            <person name="Finkler A."/>
            <person name="Soon Heng Tan C."/>
            <person name="Hutchins A.P."/>
            <person name="Weinmeier T."/>
            <person name="Rattei T."/>
            <person name="Chu J.S."/>
            <person name="Gimenez G."/>
            <person name="Irimia M."/>
            <person name="Rigden D.J."/>
            <person name="Fitzpatrick D.A."/>
            <person name="Lorenzo-Morales J."/>
            <person name="Bateman A."/>
            <person name="Chiu C.H."/>
            <person name="Tang P."/>
            <person name="Hegemann P."/>
            <person name="Fromm H."/>
            <person name="Raoult D."/>
            <person name="Greub G."/>
            <person name="Miranda-Saavedra D."/>
            <person name="Chen N."/>
            <person name="Nash P."/>
            <person name="Ginger M.L."/>
            <person name="Horn M."/>
            <person name="Schaap P."/>
            <person name="Caler L."/>
            <person name="Loftus B."/>
        </authorList>
    </citation>
    <scope>NUCLEOTIDE SEQUENCE [LARGE SCALE GENOMIC DNA]</scope>
    <source>
        <strain evidence="5 6">Neff</strain>
    </source>
</reference>
<dbReference type="Gene3D" id="1.10.418.10">
    <property type="entry name" value="Calponin-like domain"/>
    <property type="match status" value="2"/>
</dbReference>
<keyword evidence="1" id="KW-0677">Repeat</keyword>
<dbReference type="InterPro" id="IPR013783">
    <property type="entry name" value="Ig-like_fold"/>
</dbReference>
<proteinExistence type="predicted"/>
<dbReference type="Pfam" id="PF00307">
    <property type="entry name" value="CH"/>
    <property type="match status" value="2"/>
</dbReference>
<dbReference type="Gene3D" id="2.60.40.10">
    <property type="entry name" value="Immunoglobulins"/>
    <property type="match status" value="1"/>
</dbReference>
<keyword evidence="6" id="KW-1185">Reference proteome</keyword>
<dbReference type="RefSeq" id="XP_004348472.1">
    <property type="nucleotide sequence ID" value="XM_004348422.1"/>
</dbReference>
<feature type="repeat" description="Filamin" evidence="3">
    <location>
        <begin position="255"/>
        <end position="328"/>
    </location>
</feature>
<dbReference type="Pfam" id="PF00630">
    <property type="entry name" value="Filamin"/>
    <property type="match status" value="1"/>
</dbReference>
<dbReference type="InterPro" id="IPR001715">
    <property type="entry name" value="CH_dom"/>
</dbReference>
<dbReference type="AlphaFoldDB" id="L8H930"/>
<dbReference type="PANTHER" id="PTHR11915">
    <property type="entry name" value="SPECTRIN/FILAMIN RELATED CYTOSKELETAL PROTEIN"/>
    <property type="match status" value="1"/>
</dbReference>
<evidence type="ECO:0000313" key="5">
    <source>
        <dbReference type="EMBL" id="ELR22014.1"/>
    </source>
</evidence>
<dbReference type="SMART" id="SM00033">
    <property type="entry name" value="CH"/>
    <property type="match status" value="2"/>
</dbReference>
<evidence type="ECO:0000256" key="2">
    <source>
        <dbReference type="ARBA" id="ARBA00023203"/>
    </source>
</evidence>
<dbReference type="PROSITE" id="PS00020">
    <property type="entry name" value="ACTININ_2"/>
    <property type="match status" value="1"/>
</dbReference>
<dbReference type="PROSITE" id="PS50194">
    <property type="entry name" value="FILAMIN_REPEAT"/>
    <property type="match status" value="1"/>
</dbReference>
<dbReference type="Proteomes" id="UP000011083">
    <property type="component" value="Unassembled WGS sequence"/>
</dbReference>
<dbReference type="KEGG" id="acan:ACA1_157360"/>
<dbReference type="VEuPathDB" id="AmoebaDB:ACA1_157360"/>
<dbReference type="InterPro" id="IPR036872">
    <property type="entry name" value="CH_dom_sf"/>
</dbReference>
<keyword evidence="2" id="KW-0009">Actin-binding</keyword>
<sequence>MKKAGLTSEDMGRAGEEKRDWVAVQQRTFTRWVNQQLARRGGQVTDLLQDLPDGIHLIHLVEELSGALLKGYSGRPRMRFEKLQNCMLALQAIKNEGIYLLGIGPEDIVDPNLKLILGLIWTLILHYHLQGGAGLTSRGGNGGEITAAGASGAGTKSGGVAKGGPARARGAAMKSELLEWVKSKCEPKGVQVTNFTSSWQDGLAIAALVESLRPSTLDLEALKQQRELMDKMGGAPLPQAKFSVTPKSTADDGRTNLLADVAGATAADFAVTIEGPEGQDVEGRLAAGAASASTLDVVFRPPVPGVYTIRIEHKTQGPIVNSPFRLQVAPPPGMSAQ</sequence>
<evidence type="ECO:0000256" key="3">
    <source>
        <dbReference type="PROSITE-ProRule" id="PRU00087"/>
    </source>
</evidence>
<dbReference type="GeneID" id="14922934"/>
<feature type="domain" description="Calponin-homology (CH)" evidence="4">
    <location>
        <begin position="171"/>
        <end position="302"/>
    </location>
</feature>
<evidence type="ECO:0000259" key="4">
    <source>
        <dbReference type="PROSITE" id="PS50021"/>
    </source>
</evidence>
<name>L8H930_ACACF</name>
<accession>L8H930</accession>
<dbReference type="SUPFAM" id="SSF81296">
    <property type="entry name" value="E set domains"/>
    <property type="match status" value="1"/>
</dbReference>
<dbReference type="PROSITE" id="PS50021">
    <property type="entry name" value="CH"/>
    <property type="match status" value="2"/>
</dbReference>
<dbReference type="InterPro" id="IPR014756">
    <property type="entry name" value="Ig_E-set"/>
</dbReference>
<organism evidence="5 6">
    <name type="scientific">Acanthamoeba castellanii (strain ATCC 30010 / Neff)</name>
    <dbReference type="NCBI Taxonomy" id="1257118"/>
    <lineage>
        <taxon>Eukaryota</taxon>
        <taxon>Amoebozoa</taxon>
        <taxon>Discosea</taxon>
        <taxon>Longamoebia</taxon>
        <taxon>Centramoebida</taxon>
        <taxon>Acanthamoebidae</taxon>
        <taxon>Acanthamoeba</taxon>
    </lineage>
</organism>
<dbReference type="OrthoDB" id="30497at2759"/>
<dbReference type="PROSITE" id="PS00019">
    <property type="entry name" value="ACTININ_1"/>
    <property type="match status" value="1"/>
</dbReference>
<evidence type="ECO:0000256" key="1">
    <source>
        <dbReference type="ARBA" id="ARBA00022737"/>
    </source>
</evidence>
<dbReference type="InterPro" id="IPR001298">
    <property type="entry name" value="Filamin/ABP280_rpt"/>
</dbReference>
<dbReference type="EMBL" id="KB007890">
    <property type="protein sequence ID" value="ELR22014.1"/>
    <property type="molecule type" value="Genomic_DNA"/>
</dbReference>
<evidence type="ECO:0000313" key="6">
    <source>
        <dbReference type="Proteomes" id="UP000011083"/>
    </source>
</evidence>
<feature type="domain" description="Calponin-homology (CH)" evidence="4">
    <location>
        <begin position="23"/>
        <end position="128"/>
    </location>
</feature>
<dbReference type="InterPro" id="IPR001589">
    <property type="entry name" value="Actinin_actin-bd_CS"/>
</dbReference>
<dbReference type="GO" id="GO:0003779">
    <property type="term" value="F:actin binding"/>
    <property type="evidence" value="ECO:0007669"/>
    <property type="project" value="UniProtKB-KW"/>
</dbReference>
<dbReference type="SUPFAM" id="SSF47576">
    <property type="entry name" value="Calponin-homology domain, CH-domain"/>
    <property type="match status" value="1"/>
</dbReference>
<protein>
    <submittedName>
        <fullName evidence="5">Calponin domain containing protein</fullName>
    </submittedName>
</protein>
<gene>
    <name evidence="5" type="ORF">ACA1_157360</name>
</gene>
<dbReference type="SMART" id="SM00557">
    <property type="entry name" value="IG_FLMN"/>
    <property type="match status" value="1"/>
</dbReference>